<evidence type="ECO:0000313" key="3">
    <source>
        <dbReference type="Proteomes" id="UP000027644"/>
    </source>
</evidence>
<name>A0A074VAR7_9NEIS</name>
<feature type="transmembrane region" description="Helical" evidence="1">
    <location>
        <begin position="12"/>
        <end position="30"/>
    </location>
</feature>
<keyword evidence="1" id="KW-0472">Membrane</keyword>
<organism evidence="2 3">
    <name type="scientific">Snodgrassella alvi SCGC AB-598-J21</name>
    <dbReference type="NCBI Taxonomy" id="1385367"/>
    <lineage>
        <taxon>Bacteria</taxon>
        <taxon>Pseudomonadati</taxon>
        <taxon>Pseudomonadota</taxon>
        <taxon>Betaproteobacteria</taxon>
        <taxon>Neisseriales</taxon>
        <taxon>Neisseriaceae</taxon>
        <taxon>Snodgrassella</taxon>
    </lineage>
</organism>
<dbReference type="EMBL" id="AVQL01000441">
    <property type="protein sequence ID" value="KEQ00947.1"/>
    <property type="molecule type" value="Genomic_DNA"/>
</dbReference>
<evidence type="ECO:0000256" key="1">
    <source>
        <dbReference type="SAM" id="Phobius"/>
    </source>
</evidence>
<dbReference type="Proteomes" id="UP000027644">
    <property type="component" value="Unassembled WGS sequence"/>
</dbReference>
<keyword evidence="1" id="KW-1133">Transmembrane helix</keyword>
<proteinExistence type="predicted"/>
<accession>A0A074VAR7</accession>
<evidence type="ECO:0000313" key="2">
    <source>
        <dbReference type="EMBL" id="KEQ00947.1"/>
    </source>
</evidence>
<gene>
    <name evidence="2" type="ORF">SASC598J21_013060</name>
</gene>
<keyword evidence="1" id="KW-0812">Transmembrane</keyword>
<protein>
    <submittedName>
        <fullName evidence="2">Uncharacterized protein</fullName>
    </submittedName>
</protein>
<sequence>MYVFFRINYIYSLYQCNQAAFFSLILIMLLDYKNQTYIS</sequence>
<reference evidence="2 3" key="1">
    <citation type="journal article" date="2014" name="PLoS Genet.">
        <title>Hidden diversity in honey bee gut symbionts detected by single-cell genomics.</title>
        <authorList>
            <person name="Engel P."/>
            <person name="Stepanauskas R."/>
            <person name="Moran N."/>
        </authorList>
    </citation>
    <scope>NUCLEOTIDE SEQUENCE [LARGE SCALE GENOMIC DNA]</scope>
    <source>
        <strain evidence="2 3">SCGC AB-598-J21</strain>
    </source>
</reference>
<comment type="caution">
    <text evidence="2">The sequence shown here is derived from an EMBL/GenBank/DDBJ whole genome shotgun (WGS) entry which is preliminary data.</text>
</comment>
<dbReference type="AlphaFoldDB" id="A0A074VAR7"/>